<reference evidence="8" key="1">
    <citation type="submission" date="2022-07" db="EMBL/GenBank/DDBJ databases">
        <title>Complete genome sequence of Salinispirillum sp. LH10-3-1 capable of multiple carbohydrate inversion isolated from a soda lake.</title>
        <authorList>
            <person name="Liu J."/>
            <person name="Zhai Y."/>
            <person name="Zhang H."/>
            <person name="Yang H."/>
            <person name="Qu J."/>
            <person name="Li J."/>
        </authorList>
    </citation>
    <scope>NUCLEOTIDE SEQUENCE</scope>
    <source>
        <strain evidence="8">LH 10-3-1</strain>
    </source>
</reference>
<accession>A0AB38YI91</accession>
<dbReference type="EMBL" id="CP101717">
    <property type="protein sequence ID" value="WLD58997.1"/>
    <property type="molecule type" value="Genomic_DNA"/>
</dbReference>
<evidence type="ECO:0000256" key="2">
    <source>
        <dbReference type="ARBA" id="ARBA00022618"/>
    </source>
</evidence>
<dbReference type="PANTHER" id="PTHR34108">
    <property type="entry name" value="SEPTUM SITE-DETERMINING PROTEIN MINC"/>
    <property type="match status" value="1"/>
</dbReference>
<comment type="subunit">
    <text evidence="6">Interacts with MinD and FtsZ.</text>
</comment>
<dbReference type="PANTHER" id="PTHR34108:SF1">
    <property type="entry name" value="SEPTUM SITE-DETERMINING PROTEIN MINC"/>
    <property type="match status" value="1"/>
</dbReference>
<gene>
    <name evidence="6 8" type="primary">minC</name>
    <name evidence="8" type="ORF">NFC81_04220</name>
</gene>
<name>A0AB38YI91_9GAMM</name>
<evidence type="ECO:0000256" key="5">
    <source>
        <dbReference type="ARBA" id="ARBA00025606"/>
    </source>
</evidence>
<dbReference type="InterPro" id="IPR005526">
    <property type="entry name" value="Septum_form_inhib_MinC_C"/>
</dbReference>
<evidence type="ECO:0000256" key="4">
    <source>
        <dbReference type="ARBA" id="ARBA00023306"/>
    </source>
</evidence>
<sequence>MTTPALSTPPKNILSLKGSMTAYALLQLADGSTLEQAILALQDLMADDNGSMRHAPCVMAFPGWPELPEWLEDWCAAIRKAQLIPFAVQYQSDTWKERIHALGLADLPAPDASLKRTKRPSATTRRSVVVRQQVRSGQQIYARDADLIIMAPVSAGAEIMADYNIHVYGPLRGRAMAGVSGFEKAQIFCSSLQAELVAIAGVYMLPEQFPTTTQHVQIHFQDDRLVISGEPTTD</sequence>
<dbReference type="RefSeq" id="WP_304996288.1">
    <property type="nucleotide sequence ID" value="NZ_CP101717.1"/>
</dbReference>
<comment type="function">
    <text evidence="5 6">Cell division inhibitor that blocks the formation of polar Z ring septums. Rapidly oscillates between the poles of the cell to destabilize FtsZ filaments that have formed before they mature into polar Z rings. Prevents FtsZ polymerization.</text>
</comment>
<dbReference type="AlphaFoldDB" id="A0AB38YI91"/>
<proteinExistence type="inferred from homology"/>
<keyword evidence="3 6" id="KW-0717">Septation</keyword>
<dbReference type="Pfam" id="PF03775">
    <property type="entry name" value="MinC_C"/>
    <property type="match status" value="1"/>
</dbReference>
<evidence type="ECO:0000256" key="1">
    <source>
        <dbReference type="ARBA" id="ARBA00006291"/>
    </source>
</evidence>
<dbReference type="InterPro" id="IPR016098">
    <property type="entry name" value="CAP/MinC_C"/>
</dbReference>
<keyword evidence="2 6" id="KW-0132">Cell division</keyword>
<dbReference type="NCBIfam" id="TIGR01222">
    <property type="entry name" value="minC"/>
    <property type="match status" value="1"/>
</dbReference>
<dbReference type="InterPro" id="IPR036145">
    <property type="entry name" value="MinC_C_sf"/>
</dbReference>
<dbReference type="GO" id="GO:0000917">
    <property type="term" value="P:division septum assembly"/>
    <property type="evidence" value="ECO:0007669"/>
    <property type="project" value="UniProtKB-KW"/>
</dbReference>
<dbReference type="Gene3D" id="2.160.20.70">
    <property type="match status" value="1"/>
</dbReference>
<dbReference type="GO" id="GO:0000902">
    <property type="term" value="P:cell morphogenesis"/>
    <property type="evidence" value="ECO:0007669"/>
    <property type="project" value="InterPro"/>
</dbReference>
<dbReference type="SUPFAM" id="SSF63848">
    <property type="entry name" value="Cell-division inhibitor MinC, C-terminal domain"/>
    <property type="match status" value="1"/>
</dbReference>
<evidence type="ECO:0000256" key="6">
    <source>
        <dbReference type="HAMAP-Rule" id="MF_00267"/>
    </source>
</evidence>
<comment type="similarity">
    <text evidence="1 6">Belongs to the MinC family.</text>
</comment>
<keyword evidence="4 6" id="KW-0131">Cell cycle</keyword>
<evidence type="ECO:0000256" key="3">
    <source>
        <dbReference type="ARBA" id="ARBA00023210"/>
    </source>
</evidence>
<evidence type="ECO:0000313" key="8">
    <source>
        <dbReference type="EMBL" id="WLD58997.1"/>
    </source>
</evidence>
<dbReference type="GO" id="GO:1901891">
    <property type="term" value="P:regulation of cell septum assembly"/>
    <property type="evidence" value="ECO:0007669"/>
    <property type="project" value="InterPro"/>
</dbReference>
<organism evidence="8">
    <name type="scientific">Salinispirillum sp. LH 10-3-1</name>
    <dbReference type="NCBI Taxonomy" id="2952525"/>
    <lineage>
        <taxon>Bacteria</taxon>
        <taxon>Pseudomonadati</taxon>
        <taxon>Pseudomonadota</taxon>
        <taxon>Gammaproteobacteria</taxon>
        <taxon>Oceanospirillales</taxon>
        <taxon>Saccharospirillaceae</taxon>
        <taxon>Salinispirillum</taxon>
    </lineage>
</organism>
<feature type="domain" description="Septum formation inhibitor MinC C-terminal" evidence="7">
    <location>
        <begin position="129"/>
        <end position="227"/>
    </location>
</feature>
<evidence type="ECO:0000259" key="7">
    <source>
        <dbReference type="Pfam" id="PF03775"/>
    </source>
</evidence>
<protein>
    <recommendedName>
        <fullName evidence="6">Probable septum site-determining protein MinC</fullName>
    </recommendedName>
</protein>
<dbReference type="HAMAP" id="MF_00267">
    <property type="entry name" value="MinC"/>
    <property type="match status" value="1"/>
</dbReference>
<dbReference type="Gene3D" id="3.30.70.260">
    <property type="match status" value="1"/>
</dbReference>
<dbReference type="InterPro" id="IPR013033">
    <property type="entry name" value="MinC"/>
</dbReference>